<proteinExistence type="predicted"/>
<reference evidence="2" key="2">
    <citation type="submission" date="2024-04" db="EMBL/GenBank/DDBJ databases">
        <authorList>
            <person name="Chen Y."/>
            <person name="Shah S."/>
            <person name="Dougan E. K."/>
            <person name="Thang M."/>
            <person name="Chan C."/>
        </authorList>
    </citation>
    <scope>NUCLEOTIDE SEQUENCE [LARGE SCALE GENOMIC DNA]</scope>
</reference>
<sequence>MKPKKTGTGRVPSLVSEVWTRASELADAYKIGRAESGAAFNLLHHITPGVQDALARLVMKHGMGKFITHDCIFQGVFNRETCTASNALSAWQEQLVNTDEILLLLCKRLDQDFLATPKKMRKPWNHQQVEGLQRICAAFLACGIQFSASCPSDFVEDEKANLLKGFMMRHADGELQTLLAESAPPVDLQRVALFRSVCRKQEKKAGTRMSRFMMLFGLLLDLAQIEIKDHFVRRRKKRQQWRNRFLSLQATLRQRQ</sequence>
<name>A0A9P1BNZ5_9DINO</name>
<accession>A0A9P1BNZ5</accession>
<gene>
    <name evidence="1" type="ORF">C1SCF055_LOCUS4373</name>
</gene>
<evidence type="ECO:0000313" key="2">
    <source>
        <dbReference type="EMBL" id="CAL1129495.1"/>
    </source>
</evidence>
<dbReference type="EMBL" id="CAMXCT030000246">
    <property type="protein sequence ID" value="CAL4763432.1"/>
    <property type="molecule type" value="Genomic_DNA"/>
</dbReference>
<dbReference type="Proteomes" id="UP001152797">
    <property type="component" value="Unassembled WGS sequence"/>
</dbReference>
<comment type="caution">
    <text evidence="1">The sequence shown here is derived from an EMBL/GenBank/DDBJ whole genome shotgun (WGS) entry which is preliminary data.</text>
</comment>
<organism evidence="1">
    <name type="scientific">Cladocopium goreaui</name>
    <dbReference type="NCBI Taxonomy" id="2562237"/>
    <lineage>
        <taxon>Eukaryota</taxon>
        <taxon>Sar</taxon>
        <taxon>Alveolata</taxon>
        <taxon>Dinophyceae</taxon>
        <taxon>Suessiales</taxon>
        <taxon>Symbiodiniaceae</taxon>
        <taxon>Cladocopium</taxon>
    </lineage>
</organism>
<dbReference type="EMBL" id="CAMXCT010000246">
    <property type="protein sequence ID" value="CAI3976120.1"/>
    <property type="molecule type" value="Genomic_DNA"/>
</dbReference>
<evidence type="ECO:0000313" key="3">
    <source>
        <dbReference type="Proteomes" id="UP001152797"/>
    </source>
</evidence>
<dbReference type="AlphaFoldDB" id="A0A9P1BNZ5"/>
<keyword evidence="3" id="KW-1185">Reference proteome</keyword>
<reference evidence="1" key="1">
    <citation type="submission" date="2022-10" db="EMBL/GenBank/DDBJ databases">
        <authorList>
            <person name="Chen Y."/>
            <person name="Dougan E. K."/>
            <person name="Chan C."/>
            <person name="Rhodes N."/>
            <person name="Thang M."/>
        </authorList>
    </citation>
    <scope>NUCLEOTIDE SEQUENCE</scope>
</reference>
<dbReference type="EMBL" id="CAMXCT020000246">
    <property type="protein sequence ID" value="CAL1129495.1"/>
    <property type="molecule type" value="Genomic_DNA"/>
</dbReference>
<protein>
    <submittedName>
        <fullName evidence="1">Uncharacterized protein</fullName>
    </submittedName>
</protein>
<evidence type="ECO:0000313" key="1">
    <source>
        <dbReference type="EMBL" id="CAI3976120.1"/>
    </source>
</evidence>